<dbReference type="PANTHER" id="PTHR43135:SF3">
    <property type="entry name" value="ALPHA-D-RIBOSE 1-METHYLPHOSPHONATE 5-TRIPHOSPHATE DIPHOSPHATASE"/>
    <property type="match status" value="1"/>
</dbReference>
<comment type="caution">
    <text evidence="2">The sequence shown here is derived from an EMBL/GenBank/DDBJ whole genome shotgun (WGS) entry which is preliminary data.</text>
</comment>
<proteinExistence type="predicted"/>
<dbReference type="InterPro" id="IPR006680">
    <property type="entry name" value="Amidohydro-rel"/>
</dbReference>
<dbReference type="SUPFAM" id="SSF51338">
    <property type="entry name" value="Composite domain of metallo-dependent hydrolases"/>
    <property type="match status" value="1"/>
</dbReference>
<feature type="domain" description="Amidohydrolase-related" evidence="1">
    <location>
        <begin position="49"/>
        <end position="371"/>
    </location>
</feature>
<dbReference type="RefSeq" id="WP_118319236.1">
    <property type="nucleotide sequence ID" value="NZ_QRVM01000006.1"/>
</dbReference>
<evidence type="ECO:0000259" key="1">
    <source>
        <dbReference type="Pfam" id="PF01979"/>
    </source>
</evidence>
<dbReference type="SUPFAM" id="SSF51556">
    <property type="entry name" value="Metallo-dependent hydrolases"/>
    <property type="match status" value="1"/>
</dbReference>
<evidence type="ECO:0000313" key="2">
    <source>
        <dbReference type="EMBL" id="RGS48333.1"/>
    </source>
</evidence>
<dbReference type="Pfam" id="PF01979">
    <property type="entry name" value="Amidohydro_1"/>
    <property type="match status" value="1"/>
</dbReference>
<keyword evidence="2" id="KW-0378">Hydrolase</keyword>
<accession>A0A412J7H8</accession>
<sequence length="374" mass="40974">MLFKNATIYTMEQDPFVGDFKIDKGVFTEVGKNLTASEGEDVQDLNGLYVFPGLVESHCHLGMEETAIRFEGDDVNEITDPITPNMRGIDGCNPMDETIESALKGGVTTVAAGPGSANVLGGTFFAYKTKGNCIDEMTIENPIAMKAAFGENPKRCYQGKKIDTRMQISALLRETLEKTKEYMKKKEDGKDVAYDQKLEAMIPVVKRELPLKCHAHRADDILTAIRIAKEENIKITLDHVTDARSILPQIKESGFPCICGPALTHKSKFELANMSFETPNELYKAGILFSIITDSPVIPQQYLSLSAALAAKAGLPEYEAIKAITINPAKILGLDNRVGSIKVGKDADFVICTKNILDTQNEIQSVYVDGKKAA</sequence>
<evidence type="ECO:0000313" key="3">
    <source>
        <dbReference type="Proteomes" id="UP000285274"/>
    </source>
</evidence>
<dbReference type="InterPro" id="IPR032466">
    <property type="entry name" value="Metal_Hydrolase"/>
</dbReference>
<dbReference type="EMBL" id="QRVM01000006">
    <property type="protein sequence ID" value="RGS48333.1"/>
    <property type="molecule type" value="Genomic_DNA"/>
</dbReference>
<dbReference type="PANTHER" id="PTHR43135">
    <property type="entry name" value="ALPHA-D-RIBOSE 1-METHYLPHOSPHONATE 5-TRIPHOSPHATE DIPHOSPHATASE"/>
    <property type="match status" value="1"/>
</dbReference>
<dbReference type="CDD" id="cd01309">
    <property type="entry name" value="Met_dep_hydrolase_C"/>
    <property type="match status" value="1"/>
</dbReference>
<gene>
    <name evidence="2" type="ORF">DWX92_02535</name>
</gene>
<name>A0A412J7H8_9FIRM</name>
<dbReference type="InterPro" id="IPR011059">
    <property type="entry name" value="Metal-dep_hydrolase_composite"/>
</dbReference>
<reference evidence="2 3" key="1">
    <citation type="submission" date="2018-08" db="EMBL/GenBank/DDBJ databases">
        <title>A genome reference for cultivated species of the human gut microbiota.</title>
        <authorList>
            <person name="Zou Y."/>
            <person name="Xue W."/>
            <person name="Luo G."/>
        </authorList>
    </citation>
    <scope>NUCLEOTIDE SEQUENCE [LARGE SCALE GENOMIC DNA]</scope>
    <source>
        <strain evidence="2 3">AF22-10AC</strain>
    </source>
</reference>
<dbReference type="GO" id="GO:0016810">
    <property type="term" value="F:hydrolase activity, acting on carbon-nitrogen (but not peptide) bonds"/>
    <property type="evidence" value="ECO:0007669"/>
    <property type="project" value="InterPro"/>
</dbReference>
<dbReference type="Proteomes" id="UP000285274">
    <property type="component" value="Unassembled WGS sequence"/>
</dbReference>
<organism evidence="2 3">
    <name type="scientific">Holdemanella biformis</name>
    <dbReference type="NCBI Taxonomy" id="1735"/>
    <lineage>
        <taxon>Bacteria</taxon>
        <taxon>Bacillati</taxon>
        <taxon>Bacillota</taxon>
        <taxon>Erysipelotrichia</taxon>
        <taxon>Erysipelotrichales</taxon>
        <taxon>Erysipelotrichaceae</taxon>
        <taxon>Holdemanella</taxon>
    </lineage>
</organism>
<dbReference type="Gene3D" id="3.20.20.140">
    <property type="entry name" value="Metal-dependent hydrolases"/>
    <property type="match status" value="1"/>
</dbReference>
<dbReference type="InterPro" id="IPR051781">
    <property type="entry name" value="Metallo-dep_Hydrolase"/>
</dbReference>
<protein>
    <submittedName>
        <fullName evidence="2">Amidohydrolase</fullName>
    </submittedName>
</protein>
<dbReference type="AlphaFoldDB" id="A0A412J7H8"/>